<dbReference type="InterPro" id="IPR003737">
    <property type="entry name" value="GlcNAc_PI_deacetylase-related"/>
</dbReference>
<dbReference type="InterPro" id="IPR058502">
    <property type="entry name" value="PLL-like_beta-prop"/>
</dbReference>
<dbReference type="Gene3D" id="3.40.50.10320">
    <property type="entry name" value="LmbE-like"/>
    <property type="match status" value="1"/>
</dbReference>
<evidence type="ECO:0000259" key="2">
    <source>
        <dbReference type="Pfam" id="PF26607"/>
    </source>
</evidence>
<protein>
    <submittedName>
        <fullName evidence="3">PIG-L family deacetylase</fullName>
    </submittedName>
</protein>
<dbReference type="Pfam" id="PF26607">
    <property type="entry name" value="DUF8189"/>
    <property type="match status" value="1"/>
</dbReference>
<dbReference type="SUPFAM" id="SSF102588">
    <property type="entry name" value="LmbE-like"/>
    <property type="match status" value="1"/>
</dbReference>
<accession>A0ABY5N376</accession>
<organism evidence="3 4">
    <name type="scientific">Streptomyces changanensis</name>
    <dbReference type="NCBI Taxonomy" id="2964669"/>
    <lineage>
        <taxon>Bacteria</taxon>
        <taxon>Bacillati</taxon>
        <taxon>Actinomycetota</taxon>
        <taxon>Actinomycetes</taxon>
        <taxon>Kitasatosporales</taxon>
        <taxon>Streptomycetaceae</taxon>
        <taxon>Streptomyces</taxon>
    </lineage>
</organism>
<gene>
    <name evidence="3" type="ORF">NRO40_07740</name>
</gene>
<dbReference type="InterPro" id="IPR024078">
    <property type="entry name" value="LmbE-like_dom_sf"/>
</dbReference>
<dbReference type="Pfam" id="PF02585">
    <property type="entry name" value="PIG-L"/>
    <property type="match status" value="1"/>
</dbReference>
<dbReference type="PANTHER" id="PTHR12993">
    <property type="entry name" value="N-ACETYLGLUCOSAMINYL-PHOSPHATIDYLINOSITOL DE-N-ACETYLASE-RELATED"/>
    <property type="match status" value="1"/>
</dbReference>
<name>A0ABY5N376_9ACTN</name>
<evidence type="ECO:0000313" key="4">
    <source>
        <dbReference type="Proteomes" id="UP001060150"/>
    </source>
</evidence>
<reference evidence="3" key="1">
    <citation type="submission" date="2022-08" db="EMBL/GenBank/DDBJ databases">
        <title>Streptomyces changanensis sp. nov., an actinomycete isolated from soil.</title>
        <authorList>
            <person name="Wu H."/>
            <person name="Han L."/>
        </authorList>
    </citation>
    <scope>NUCLEOTIDE SEQUENCE</scope>
    <source>
        <strain evidence="3">HL-66</strain>
    </source>
</reference>
<evidence type="ECO:0000313" key="3">
    <source>
        <dbReference type="EMBL" id="UUS30734.1"/>
    </source>
</evidence>
<keyword evidence="1" id="KW-0862">Zinc</keyword>
<sequence>MPAFPLFSPGSLLDLPKGTSVSRPVRLLPRRAALAAGSLAVLAGVTSGALLLAGGASTASDVPSRGVPEEVAVKPVRTDGGAVMQIVSHPDDDLFFMNPDTARTIAASRSLTSVYLTAGESDGRNARRQDPQPPADKAAYAEARQNGIRAAYAEMATGNRTSPWDRTSITTAGGARAELDTLRARPGVSLVWVQLREAGSVAGDRPESLRGLWDGRVPELGSQLAAGSPVRDGFAYTKDEVVATVAGLLERFRPTFVRTLDPTPGVRDGDGALSDHQDHMYGARFAQAALERYARTPGHPATGVQTYLGYATGGLPHSLDPATAREKLRSLETYAWLDLEDHCGDPAGCGDRKVAARPAGRDWAQSIRYTRGESTSWLRRGGDGTLYAFGVLDGRLAVWRKPVGAAWTGPLLLPDGGLDGSVTTVALPDGRVAAFGTRTRLDPYRREVGYVVQGAPGGPFGPWRSLGTPEPDDAAGTSDISRPAVLVDRAGALSVFVRDARHRLAVTSGTAGGDWSGWAVAGGSGVHGDPVAVADAAGRGYVFAATADSVLAWTRGALGGTPTGPVATGLPATTVALGAAPDGEGVGLWFRRPDSGDVRVARFAAGSGRPSAVRDVPGSGGYGAVSAEGGRLAARGRAGGLATAPNARGGAWRTAGPLFAGAPAGVADGVAVVGLDGRLLWTATGGPTRIGP</sequence>
<dbReference type="PANTHER" id="PTHR12993:SF26">
    <property type="entry name" value="1D-MYO-INOSITOL 2-ACETAMIDO-2-DEOXY-ALPHA-D-GLUCOPYRANOSIDE DEACETYLASE"/>
    <property type="match status" value="1"/>
</dbReference>
<dbReference type="Proteomes" id="UP001060150">
    <property type="component" value="Chromosome"/>
</dbReference>
<feature type="domain" description="PLL-like beta propeller" evidence="2">
    <location>
        <begin position="383"/>
        <end position="552"/>
    </location>
</feature>
<dbReference type="RefSeq" id="WP_257375358.1">
    <property type="nucleotide sequence ID" value="NZ_CP102332.1"/>
</dbReference>
<proteinExistence type="predicted"/>
<dbReference type="SUPFAM" id="SSF89372">
    <property type="entry name" value="Fucose-specific lectin"/>
    <property type="match status" value="1"/>
</dbReference>
<dbReference type="EMBL" id="CP102332">
    <property type="protein sequence ID" value="UUS30734.1"/>
    <property type="molecule type" value="Genomic_DNA"/>
</dbReference>
<evidence type="ECO:0000256" key="1">
    <source>
        <dbReference type="ARBA" id="ARBA00022833"/>
    </source>
</evidence>
<keyword evidence="4" id="KW-1185">Reference proteome</keyword>